<feature type="transmembrane region" description="Helical" evidence="1">
    <location>
        <begin position="28"/>
        <end position="48"/>
    </location>
</feature>
<dbReference type="Gene3D" id="1.20.120.1630">
    <property type="match status" value="1"/>
</dbReference>
<dbReference type="Pfam" id="PF06966">
    <property type="entry name" value="DUF1295"/>
    <property type="match status" value="1"/>
</dbReference>
<gene>
    <name evidence="2" type="ORF">SAMN05216438_10489</name>
</gene>
<keyword evidence="1" id="KW-1133">Transmembrane helix</keyword>
<dbReference type="PANTHER" id="PTHR32251:SF17">
    <property type="entry name" value="STEROID 5-ALPHA REDUCTASE C-TERMINAL DOMAIN-CONTAINING PROTEIN"/>
    <property type="match status" value="1"/>
</dbReference>
<evidence type="ECO:0000313" key="2">
    <source>
        <dbReference type="EMBL" id="SFL30101.1"/>
    </source>
</evidence>
<dbReference type="InterPro" id="IPR036259">
    <property type="entry name" value="MFS_trans_sf"/>
</dbReference>
<dbReference type="GO" id="GO:0016020">
    <property type="term" value="C:membrane"/>
    <property type="evidence" value="ECO:0007669"/>
    <property type="project" value="TreeGrafter"/>
</dbReference>
<dbReference type="PANTHER" id="PTHR32251">
    <property type="entry name" value="3-OXO-5-ALPHA-STEROID 4-DEHYDROGENASE"/>
    <property type="match status" value="1"/>
</dbReference>
<feature type="transmembrane region" description="Helical" evidence="1">
    <location>
        <begin position="101"/>
        <end position="122"/>
    </location>
</feature>
<accession>A0A1I4GLR6</accession>
<reference evidence="2 3" key="1">
    <citation type="submission" date="2016-10" db="EMBL/GenBank/DDBJ databases">
        <authorList>
            <person name="de Groot N.N."/>
        </authorList>
    </citation>
    <scope>NUCLEOTIDE SEQUENCE [LARGE SCALE GENOMIC DNA]</scope>
    <source>
        <strain evidence="2 3">M79</strain>
    </source>
</reference>
<organism evidence="2 3">
    <name type="scientific">Lactococcus garvieae</name>
    <dbReference type="NCBI Taxonomy" id="1363"/>
    <lineage>
        <taxon>Bacteria</taxon>
        <taxon>Bacillati</taxon>
        <taxon>Bacillota</taxon>
        <taxon>Bacilli</taxon>
        <taxon>Lactobacillales</taxon>
        <taxon>Streptococcaceae</taxon>
        <taxon>Lactococcus</taxon>
    </lineage>
</organism>
<proteinExistence type="predicted"/>
<feature type="transmembrane region" description="Helical" evidence="1">
    <location>
        <begin position="207"/>
        <end position="228"/>
    </location>
</feature>
<feature type="transmembrane region" description="Helical" evidence="1">
    <location>
        <begin position="134"/>
        <end position="153"/>
    </location>
</feature>
<dbReference type="OrthoDB" id="9779233at2"/>
<keyword evidence="1" id="KW-0812">Transmembrane</keyword>
<feature type="transmembrane region" description="Helical" evidence="1">
    <location>
        <begin position="6"/>
        <end position="21"/>
    </location>
</feature>
<dbReference type="PROSITE" id="PS50244">
    <property type="entry name" value="S5A_REDUCTASE"/>
    <property type="match status" value="1"/>
</dbReference>
<evidence type="ECO:0000313" key="3">
    <source>
        <dbReference type="Proteomes" id="UP000181969"/>
    </source>
</evidence>
<dbReference type="Proteomes" id="UP000181969">
    <property type="component" value="Unassembled WGS sequence"/>
</dbReference>
<protein>
    <submittedName>
        <fullName evidence="2">3-oxo-5-alpha-steroid 4-dehydrogenase 1</fullName>
    </submittedName>
</protein>
<name>A0A1I4GLR6_9LACT</name>
<evidence type="ECO:0000256" key="1">
    <source>
        <dbReference type="SAM" id="Phobius"/>
    </source>
</evidence>
<feature type="transmembrane region" description="Helical" evidence="1">
    <location>
        <begin position="54"/>
        <end position="72"/>
    </location>
</feature>
<sequence>MIYGIVLGALLVYFICWFKVADQKKNYGLIDIAWGGGFVLTACLSYFFNTQITMQNRAVLVLVALWGVRLLVHLARRNWNKPEDYRYTNMRRKWGSHAPKLKAFFSVFMVQYLLLFIIALPIMQSNHRPESQIFWWQILGVLVWLIGFVFEVLGDWQLEQFKKNKENKGKLLTSGLWSVTRHPNYFGESACWWGIFLIAFTDISDLWLIVSPLLITGLLLFVSGVPLLERKYKARKDFQAYAQVTPKFFPFIGKKGL</sequence>
<dbReference type="AlphaFoldDB" id="A0A1I4GLR6"/>
<dbReference type="EMBL" id="FOTJ01000004">
    <property type="protein sequence ID" value="SFL30101.1"/>
    <property type="molecule type" value="Genomic_DNA"/>
</dbReference>
<dbReference type="RefSeq" id="WP_074750961.1">
    <property type="nucleotide sequence ID" value="NZ_CAXVJC010000009.1"/>
</dbReference>
<keyword evidence="1" id="KW-0472">Membrane</keyword>
<feature type="transmembrane region" description="Helical" evidence="1">
    <location>
        <begin position="185"/>
        <end position="201"/>
    </location>
</feature>
<dbReference type="SUPFAM" id="SSF103473">
    <property type="entry name" value="MFS general substrate transporter"/>
    <property type="match status" value="1"/>
</dbReference>
<dbReference type="InterPro" id="IPR010721">
    <property type="entry name" value="UstE-like"/>
</dbReference>